<evidence type="ECO:0000256" key="10">
    <source>
        <dbReference type="ARBA" id="ARBA00023242"/>
    </source>
</evidence>
<dbReference type="Gene3D" id="3.30.1490.180">
    <property type="entry name" value="RNA polymerase ii"/>
    <property type="match status" value="1"/>
</dbReference>
<dbReference type="Pfam" id="PF00623">
    <property type="entry name" value="RNA_pol_Rpb1_2"/>
    <property type="match status" value="1"/>
</dbReference>
<protein>
    <recommendedName>
        <fullName evidence="12">DNA-directed RNA polymerase subunit</fullName>
        <ecNumber evidence="12">2.7.7.6</ecNumber>
    </recommendedName>
</protein>
<dbReference type="InterPro" id="IPR000722">
    <property type="entry name" value="RNA_pol_asu"/>
</dbReference>
<comment type="similarity">
    <text evidence="2 12">Belongs to the RNA polymerase beta' chain family.</text>
</comment>
<reference evidence="17 18" key="1">
    <citation type="submission" date="2021-05" db="EMBL/GenBank/DDBJ databases">
        <title>Genome Assembly of Synthetic Allotetraploid Brassica napus Reveals Homoeologous Exchanges between Subgenomes.</title>
        <authorList>
            <person name="Davis J.T."/>
        </authorList>
    </citation>
    <scope>NUCLEOTIDE SEQUENCE [LARGE SCALE GENOMIC DNA]</scope>
    <source>
        <strain evidence="18">cv. Da-Ae</strain>
        <tissue evidence="17">Seedling</tissue>
    </source>
</reference>
<dbReference type="InterPro" id="IPR007080">
    <property type="entry name" value="RNA_pol_Rpb1_1"/>
</dbReference>
<proteinExistence type="inferred from homology"/>
<dbReference type="InterPro" id="IPR038120">
    <property type="entry name" value="Rpb1_funnel_sf"/>
</dbReference>
<dbReference type="Pfam" id="PF04983">
    <property type="entry name" value="RNA_pol_Rpb1_3"/>
    <property type="match status" value="1"/>
</dbReference>
<evidence type="ECO:0000313" key="18">
    <source>
        <dbReference type="Proteomes" id="UP000824890"/>
    </source>
</evidence>
<evidence type="ECO:0000256" key="13">
    <source>
        <dbReference type="SAM" id="MobiDB-lite"/>
    </source>
</evidence>
<keyword evidence="14" id="KW-1133">Transmembrane helix</keyword>
<evidence type="ECO:0000256" key="7">
    <source>
        <dbReference type="ARBA" id="ARBA00022833"/>
    </source>
</evidence>
<dbReference type="SUPFAM" id="SSF64484">
    <property type="entry name" value="beta and beta-prime subunits of DNA dependent RNA-polymerase"/>
    <property type="match status" value="1"/>
</dbReference>
<dbReference type="SUPFAM" id="SSF69593">
    <property type="entry name" value="Glycerol-3-phosphate (1)-acyltransferase"/>
    <property type="match status" value="1"/>
</dbReference>
<feature type="domain" description="RNA polymerase N-terminal" evidence="16">
    <location>
        <begin position="724"/>
        <end position="1041"/>
    </location>
</feature>
<evidence type="ECO:0000256" key="8">
    <source>
        <dbReference type="ARBA" id="ARBA00022842"/>
    </source>
</evidence>
<dbReference type="PANTHER" id="PTHR19376:SF11">
    <property type="entry name" value="DNA-DIRECTED RNA POLYMERASE I SUBUNIT RPA1"/>
    <property type="match status" value="1"/>
</dbReference>
<evidence type="ECO:0000256" key="9">
    <source>
        <dbReference type="ARBA" id="ARBA00023163"/>
    </source>
</evidence>
<keyword evidence="9 12" id="KW-0804">Transcription</keyword>
<dbReference type="Gene3D" id="2.40.40.20">
    <property type="match status" value="1"/>
</dbReference>
<evidence type="ECO:0000256" key="1">
    <source>
        <dbReference type="ARBA" id="ARBA00004123"/>
    </source>
</evidence>
<feature type="transmembrane region" description="Helical" evidence="14">
    <location>
        <begin position="312"/>
        <end position="330"/>
    </location>
</feature>
<dbReference type="Gene3D" id="6.10.250.2940">
    <property type="match status" value="1"/>
</dbReference>
<feature type="transmembrane region" description="Helical" evidence="14">
    <location>
        <begin position="342"/>
        <end position="360"/>
    </location>
</feature>
<feature type="domain" description="Phospholipid/glycerol acyltransferase" evidence="15">
    <location>
        <begin position="92"/>
        <end position="214"/>
    </location>
</feature>
<feature type="region of interest" description="Disordered" evidence="13">
    <location>
        <begin position="637"/>
        <end position="670"/>
    </location>
</feature>
<keyword evidence="4 12" id="KW-0808">Transferase</keyword>
<accession>A0ABQ7YAS1</accession>
<feature type="compositionally biased region" description="Acidic residues" evidence="13">
    <location>
        <begin position="1680"/>
        <end position="1690"/>
    </location>
</feature>
<dbReference type="InterPro" id="IPR002123">
    <property type="entry name" value="Plipid/glycerol_acylTrfase"/>
</dbReference>
<dbReference type="InterPro" id="IPR007081">
    <property type="entry name" value="RNA_pol_Rpb1_5"/>
</dbReference>
<dbReference type="SMART" id="SM00663">
    <property type="entry name" value="RPOLA_N"/>
    <property type="match status" value="1"/>
</dbReference>
<dbReference type="InterPro" id="IPR032098">
    <property type="entry name" value="Acyltransf_C"/>
</dbReference>
<keyword evidence="3 12" id="KW-0240">DNA-directed RNA polymerase</keyword>
<dbReference type="PANTHER" id="PTHR19376">
    <property type="entry name" value="DNA-DIRECTED RNA POLYMERASE"/>
    <property type="match status" value="1"/>
</dbReference>
<dbReference type="InterPro" id="IPR015699">
    <property type="entry name" value="DNA-dir_RNA_pol1_lsu_N"/>
</dbReference>
<dbReference type="InterPro" id="IPR007066">
    <property type="entry name" value="RNA_pol_Rpb1_3"/>
</dbReference>
<feature type="transmembrane region" description="Helical" evidence="14">
    <location>
        <begin position="12"/>
        <end position="40"/>
    </location>
</feature>
<evidence type="ECO:0000256" key="3">
    <source>
        <dbReference type="ARBA" id="ARBA00022478"/>
    </source>
</evidence>
<dbReference type="Gene3D" id="1.10.274.100">
    <property type="entry name" value="RNA polymerase Rpb1, domain 3"/>
    <property type="match status" value="1"/>
</dbReference>
<dbReference type="CDD" id="cd02735">
    <property type="entry name" value="RNAP_I_Rpa1_C"/>
    <property type="match status" value="1"/>
</dbReference>
<evidence type="ECO:0000313" key="17">
    <source>
        <dbReference type="EMBL" id="KAH0865261.1"/>
    </source>
</evidence>
<comment type="caution">
    <text evidence="17">The sequence shown here is derived from an EMBL/GenBank/DDBJ whole genome shotgun (WGS) entry which is preliminary data.</text>
</comment>
<evidence type="ECO:0000256" key="6">
    <source>
        <dbReference type="ARBA" id="ARBA00022723"/>
    </source>
</evidence>
<dbReference type="InterPro" id="IPR047107">
    <property type="entry name" value="DNA-dir_RNA_pol1_lsu_C"/>
</dbReference>
<dbReference type="Pfam" id="PF04998">
    <property type="entry name" value="RNA_pol_Rpb1_5"/>
    <property type="match status" value="1"/>
</dbReference>
<evidence type="ECO:0000256" key="12">
    <source>
        <dbReference type="RuleBase" id="RU004279"/>
    </source>
</evidence>
<dbReference type="InterPro" id="IPR044893">
    <property type="entry name" value="RNA_pol_Rpb1_clamp_domain"/>
</dbReference>
<dbReference type="Gene3D" id="4.10.860.120">
    <property type="entry name" value="RNA polymerase II, clamp domain"/>
    <property type="match status" value="1"/>
</dbReference>
<evidence type="ECO:0000256" key="4">
    <source>
        <dbReference type="ARBA" id="ARBA00022679"/>
    </source>
</evidence>
<keyword evidence="14" id="KW-0812">Transmembrane</keyword>
<dbReference type="Gene3D" id="1.10.132.30">
    <property type="match status" value="1"/>
</dbReference>
<keyword evidence="7" id="KW-0862">Zinc</keyword>
<dbReference type="InterPro" id="IPR042102">
    <property type="entry name" value="RNA_pol_Rpb1_3_sf"/>
</dbReference>
<comment type="catalytic activity">
    <reaction evidence="11 12">
        <text>RNA(n) + a ribonucleoside 5'-triphosphate = RNA(n+1) + diphosphate</text>
        <dbReference type="Rhea" id="RHEA:21248"/>
        <dbReference type="Rhea" id="RHEA-COMP:14527"/>
        <dbReference type="Rhea" id="RHEA-COMP:17342"/>
        <dbReference type="ChEBI" id="CHEBI:33019"/>
        <dbReference type="ChEBI" id="CHEBI:61557"/>
        <dbReference type="ChEBI" id="CHEBI:140395"/>
        <dbReference type="EC" id="2.7.7.6"/>
    </reaction>
</comment>
<keyword evidence="8" id="KW-0460">Magnesium</keyword>
<dbReference type="Proteomes" id="UP000824890">
    <property type="component" value="Unassembled WGS sequence"/>
</dbReference>
<keyword evidence="14" id="KW-0472">Membrane</keyword>
<evidence type="ECO:0000256" key="14">
    <source>
        <dbReference type="SAM" id="Phobius"/>
    </source>
</evidence>
<evidence type="ECO:0000259" key="16">
    <source>
        <dbReference type="SMART" id="SM00663"/>
    </source>
</evidence>
<gene>
    <name evidence="17" type="ORF">HID58_082472</name>
</gene>
<keyword evidence="10" id="KW-0539">Nucleus</keyword>
<evidence type="ECO:0000256" key="2">
    <source>
        <dbReference type="ARBA" id="ARBA00006460"/>
    </source>
</evidence>
<keyword evidence="5 12" id="KW-0548">Nucleotidyltransferase</keyword>
<dbReference type="EC" id="2.7.7.6" evidence="12"/>
<dbReference type="EMBL" id="JAGKQM010000018">
    <property type="protein sequence ID" value="KAH0865261.1"/>
    <property type="molecule type" value="Genomic_DNA"/>
</dbReference>
<keyword evidence="18" id="KW-1185">Reference proteome</keyword>
<dbReference type="InterPro" id="IPR006592">
    <property type="entry name" value="RNA_pol_N"/>
</dbReference>
<evidence type="ECO:0000256" key="5">
    <source>
        <dbReference type="ARBA" id="ARBA00022695"/>
    </source>
</evidence>
<evidence type="ECO:0000256" key="11">
    <source>
        <dbReference type="ARBA" id="ARBA00048552"/>
    </source>
</evidence>
<sequence>MLWCVYSMAMAAAVIVPLGILFFISGLVVNLLQAICYVLIRPLSKNTYRKINRVVAETLWLELVWIVDWWAGVKIQVFADNETFNRMGKEHALVVCNHRSDIDWLVGWILAQRSGCLGSALAVMKKSSKFLPVIGWSMWFSEYLFLERNWAKDESTLKSGLQRLNDFPRPFWLALFVEGTRFTEAKLKAAQEYAASSELPVPRNVLIPRTKGFVSAVSNMRSFVPAIYDMTVAIPKTSPPPTMLRLFKGQPSVVHVHIKCHSMKDLPESDDAIAQWCRDQFVAKDALLDKHIAADTFPGQQEQNIGRPIKSLAVVLSWSCLLILGAMKFLHWSNLFSSWKGIAFSALGLGIITLCMQILIRSSQSERSTPAKVVPAKPKDNHNDSGSSSQTEVEKQNLLPWKENKAGSSRRRVITGDKGASQVVESVRFSFMTEEDVRKHSVLQVTKPILLDNVGRPVPGGLYDPLMGPMEDDRSKCKTCDQRNLDCPGHCGRIELVRPIYHPLLFNLLFIFLQRTCFFCHHFMVKKEVVARCVSQLKLIMKGDVIAAKQLSLKPTDSSPGECEDSDMGKQRWTSLQFAEATDVINQFLRLKSRKCESCKAKPPKLEKPIFGWVRLDGMSAIDIGANVMRGVKAKKSANSGEDSDDGDESGISGLHEVEDGAKKKKGKSSKAAKDYGDLKKASKRDLLPIEVKEILEGLWDNEYEFCSFIGDLWKSGSEKMDYSMFFLGSVLVPPTKFRAPTKGGDSVTEHAHTAGLNKVLEANIALGNACTNKLGLSKIVSIWMNLQETVNVLFDSKTATVKSQREGTGICQLLEKKEGLFRQKMMGKRVNHACRSVISPDPFIAVNDIGIPPCFALKLSYPERVTPWNVKKLRQAIINGPDVHPGATHYSDRVSTMKLPPTKKARIAIARKLLSSRGVNTELGKTCDVNFECKTVYRHMQDGDVVLVNRQPTLHKPSIMAHIVRVLKGEKTLRLHYANCSTYNADFDGDEMNVHFPQDEISRSEAYNIVNANNQYARPSNGDPLRALIQDHIVSSVLLTKGDTFLDKEEFNQLLFSSGVTDMVLSSFSGRSGKKVTQSASNAELLTVTPAILKPVPLWTGKQVITAVLNEITKGHPPFSVEKSTKLPVDFFKCRTRETKSKSGESSKKSKKSDFNEDKLLIRKNEFVRGVIDKAQFADYGLVHTVHELYGPNAAGNLLSVFSRLFTVFLQTQGFTCGVDDLIILKDVDEKRTEQLRECEGVGEKVLRKTFGVDVNAQIDPQDMKSRIERVLYEDGELALASLDRSVVSELNQCSGKGVMNDLLSDGLLKTPGTNCISLMTISGAKGSKVNFQQISSHLGQQDLEGKRVPRMVSGKTLPCFHPWDWSPRAGGFISDRFLSGLRPQEYYFHCMAGREGLVDTAVKTSRSGYLQRCLMKNLESLKVNYDCTVRDADGSIIQFQYGEDGVDVHRSSFIEKFQEMTLNQDMFLERCSEDMLSGSSSYITDLPITLKKGAEKFVEAMPMKERIASKMVRQEDLLKLVKSKFFASLAQPGEPVGVLAAQSVGEPSTQMTLNTFHLAGRGEMNVTLGIPRLQEILMTAAADIKTPIMTCPLLKGKTKKITVADIIKSMEVSVIPFAVHGGEVCSIHKLKINLYKPEHYPKHTDITEEDWEETMTDYEESDDDEKNEPSSVSGVVDPEMDDDEDEDGEVSKEDTPEEDTLEAKKEVAQKTAQKVYIQNLGKIERCTRAEISNEEKKASPALHASGVDFAGLWEFQDKLDVRYLYSNSIHDMLNTFGVEAARETIIREINHVFKSYGISVSIRHLNLIADYMTFSGGYRPMSRMGGIAESTSPFCRMTFETATKFIVQAATYGEVDRLETPSARICLGLPALTGTGCFDLLQRMDL</sequence>
<dbReference type="CDD" id="cd07990">
    <property type="entry name" value="LPLAT_LCLAT1-like"/>
    <property type="match status" value="1"/>
</dbReference>
<dbReference type="Gene3D" id="6.20.50.80">
    <property type="match status" value="1"/>
</dbReference>
<comment type="subcellular location">
    <subcellularLocation>
        <location evidence="1">Nucleus</location>
    </subcellularLocation>
</comment>
<feature type="region of interest" description="Disordered" evidence="13">
    <location>
        <begin position="369"/>
        <end position="401"/>
    </location>
</feature>
<feature type="compositionally biased region" description="Acidic residues" evidence="13">
    <location>
        <begin position="1649"/>
        <end position="1668"/>
    </location>
</feature>
<dbReference type="Gene3D" id="1.10.150.390">
    <property type="match status" value="1"/>
</dbReference>
<dbReference type="Pfam" id="PF04997">
    <property type="entry name" value="RNA_pol_Rpb1_1"/>
    <property type="match status" value="1"/>
</dbReference>
<dbReference type="InterPro" id="IPR045867">
    <property type="entry name" value="DNA-dir_RpoC_beta_prime"/>
</dbReference>
<dbReference type="Pfam" id="PF05000">
    <property type="entry name" value="RNA_pol_Rpb1_4"/>
    <property type="match status" value="1"/>
</dbReference>
<evidence type="ECO:0000259" key="15">
    <source>
        <dbReference type="SMART" id="SM00563"/>
    </source>
</evidence>
<dbReference type="SMART" id="SM00563">
    <property type="entry name" value="PlsC"/>
    <property type="match status" value="1"/>
</dbReference>
<organism evidence="17 18">
    <name type="scientific">Brassica napus</name>
    <name type="common">Rape</name>
    <dbReference type="NCBI Taxonomy" id="3708"/>
    <lineage>
        <taxon>Eukaryota</taxon>
        <taxon>Viridiplantae</taxon>
        <taxon>Streptophyta</taxon>
        <taxon>Embryophyta</taxon>
        <taxon>Tracheophyta</taxon>
        <taxon>Spermatophyta</taxon>
        <taxon>Magnoliopsida</taxon>
        <taxon>eudicotyledons</taxon>
        <taxon>Gunneridae</taxon>
        <taxon>Pentapetalae</taxon>
        <taxon>rosids</taxon>
        <taxon>malvids</taxon>
        <taxon>Brassicales</taxon>
        <taxon>Brassicaceae</taxon>
        <taxon>Brassiceae</taxon>
        <taxon>Brassica</taxon>
    </lineage>
</organism>
<name>A0ABQ7YAS1_BRANA</name>
<dbReference type="CDD" id="cd01435">
    <property type="entry name" value="RNAP_I_RPA1_N"/>
    <property type="match status" value="1"/>
</dbReference>
<comment type="function">
    <text evidence="12">DNA-dependent RNA polymerase catalyzes the transcription of DNA into RNA using the four ribonucleoside triphosphates as substrates.</text>
</comment>
<feature type="region of interest" description="Disordered" evidence="13">
    <location>
        <begin position="1647"/>
        <end position="1707"/>
    </location>
</feature>
<dbReference type="Pfam" id="PF16076">
    <property type="entry name" value="Acyltransf_C"/>
    <property type="match status" value="1"/>
</dbReference>
<dbReference type="Pfam" id="PF01553">
    <property type="entry name" value="Acyltransferase"/>
    <property type="match status" value="1"/>
</dbReference>
<dbReference type="InterPro" id="IPR007083">
    <property type="entry name" value="RNA_pol_Rpb1_4"/>
</dbReference>
<keyword evidence="6" id="KW-0479">Metal-binding</keyword>